<dbReference type="SMART" id="SM00849">
    <property type="entry name" value="Lactamase_B"/>
    <property type="match status" value="1"/>
</dbReference>
<feature type="domain" description="Metallo-beta-lactamase" evidence="2">
    <location>
        <begin position="35"/>
        <end position="247"/>
    </location>
</feature>
<keyword evidence="4" id="KW-1185">Reference proteome</keyword>
<evidence type="ECO:0000259" key="2">
    <source>
        <dbReference type="SMART" id="SM00849"/>
    </source>
</evidence>
<keyword evidence="3" id="KW-0378">Hydrolase</keyword>
<dbReference type="InterPro" id="IPR050855">
    <property type="entry name" value="NDM-1-like"/>
</dbReference>
<feature type="region of interest" description="Disordered" evidence="1">
    <location>
        <begin position="322"/>
        <end position="376"/>
    </location>
</feature>
<proteinExistence type="predicted"/>
<dbReference type="Pfam" id="PF00753">
    <property type="entry name" value="Lactamase_B"/>
    <property type="match status" value="1"/>
</dbReference>
<reference evidence="4" key="1">
    <citation type="submission" date="2018-05" db="EMBL/GenBank/DDBJ databases">
        <authorList>
            <person name="Nie L."/>
        </authorList>
    </citation>
    <scope>NUCLEOTIDE SEQUENCE [LARGE SCALE GENOMIC DNA]</scope>
    <source>
        <strain evidence="4">NL</strain>
    </source>
</reference>
<dbReference type="InterPro" id="IPR001279">
    <property type="entry name" value="Metallo-B-lactamas"/>
</dbReference>
<dbReference type="AlphaFoldDB" id="A0A328BS87"/>
<sequence length="376" mass="40041">MHPHTPRLRTPAYTKHPNPMNQVAAGVTQLQIQRFVNVYFVESSNPGEWVLVDTGLPGSEKDIIAAADALFYPGTHPTAIILTHGHMDHSGSARALAEHWHVPVLAHPLELPFLQGKAVYPPADPTVDGGGSLAFVSRFFPPQSFQLSDVVQPLTTDDDETPFLPGWRWLHVPGHAPGQIALFRADDRTLLGADAFATANHESVPALLLQLPRISVAGAPFNYNWQQVRDSVQTLAALVPHAVGCGHGPVIQGAEAAAGLRELANNFPMPAHGRYVTDPAVVDANGVQYLPPAPKDTLPAKAALLGAGVALAVAGIALLGRGKSDGRPGSGPKAPKESKYNSKVYDLAARRARKSGQASCAPAASPDDYPYKEVRY</sequence>
<dbReference type="RefSeq" id="WP_111476167.1">
    <property type="nucleotide sequence ID" value="NZ_QHKM01000001.1"/>
</dbReference>
<dbReference type="EMBL" id="QHKM01000001">
    <property type="protein sequence ID" value="RAK69431.1"/>
    <property type="molecule type" value="Genomic_DNA"/>
</dbReference>
<dbReference type="CDD" id="cd07721">
    <property type="entry name" value="yflN-like_MBL-fold"/>
    <property type="match status" value="1"/>
</dbReference>
<evidence type="ECO:0000313" key="4">
    <source>
        <dbReference type="Proteomes" id="UP000248553"/>
    </source>
</evidence>
<dbReference type="PANTHER" id="PTHR42951:SF17">
    <property type="entry name" value="METALLO-BETA-LACTAMASE DOMAIN-CONTAINING PROTEIN"/>
    <property type="match status" value="1"/>
</dbReference>
<dbReference type="PANTHER" id="PTHR42951">
    <property type="entry name" value="METALLO-BETA-LACTAMASE DOMAIN-CONTAINING"/>
    <property type="match status" value="1"/>
</dbReference>
<dbReference type="OrthoDB" id="9802248at2"/>
<dbReference type="Proteomes" id="UP000248553">
    <property type="component" value="Unassembled WGS sequence"/>
</dbReference>
<dbReference type="Gene3D" id="3.60.15.10">
    <property type="entry name" value="Ribonuclease Z/Hydroxyacylglutathione hydrolase-like"/>
    <property type="match status" value="1"/>
</dbReference>
<organism evidence="3 4">
    <name type="scientific">Hymenobacter edaphi</name>
    <dbReference type="NCBI Taxonomy" id="2211146"/>
    <lineage>
        <taxon>Bacteria</taxon>
        <taxon>Pseudomonadati</taxon>
        <taxon>Bacteroidota</taxon>
        <taxon>Cytophagia</taxon>
        <taxon>Cytophagales</taxon>
        <taxon>Hymenobacteraceae</taxon>
        <taxon>Hymenobacter</taxon>
    </lineage>
</organism>
<dbReference type="GO" id="GO:0016787">
    <property type="term" value="F:hydrolase activity"/>
    <property type="evidence" value="ECO:0007669"/>
    <property type="project" value="UniProtKB-KW"/>
</dbReference>
<comment type="caution">
    <text evidence="3">The sequence shown here is derived from an EMBL/GenBank/DDBJ whole genome shotgun (WGS) entry which is preliminary data.</text>
</comment>
<name>A0A328BS87_9BACT</name>
<dbReference type="SUPFAM" id="SSF56281">
    <property type="entry name" value="Metallo-hydrolase/oxidoreductase"/>
    <property type="match status" value="1"/>
</dbReference>
<accession>A0A328BS87</accession>
<evidence type="ECO:0000256" key="1">
    <source>
        <dbReference type="SAM" id="MobiDB-lite"/>
    </source>
</evidence>
<dbReference type="InterPro" id="IPR036866">
    <property type="entry name" value="RibonucZ/Hydroxyglut_hydro"/>
</dbReference>
<protein>
    <submittedName>
        <fullName evidence="3">MBL fold metallo-hydrolase</fullName>
    </submittedName>
</protein>
<evidence type="ECO:0000313" key="3">
    <source>
        <dbReference type="EMBL" id="RAK69431.1"/>
    </source>
</evidence>
<gene>
    <name evidence="3" type="ORF">DLM85_00765</name>
</gene>